<dbReference type="GO" id="GO:0008677">
    <property type="term" value="F:2-dehydropantoate 2-reductase activity"/>
    <property type="evidence" value="ECO:0007669"/>
    <property type="project" value="TreeGrafter"/>
</dbReference>
<dbReference type="OrthoDB" id="73846at2759"/>
<evidence type="ECO:0000259" key="5">
    <source>
        <dbReference type="Pfam" id="PF02558"/>
    </source>
</evidence>
<keyword evidence="3" id="KW-0560">Oxidoreductase</keyword>
<dbReference type="Pfam" id="PF08546">
    <property type="entry name" value="ApbA_C"/>
    <property type="match status" value="1"/>
</dbReference>
<dbReference type="GO" id="GO:0050661">
    <property type="term" value="F:NADP binding"/>
    <property type="evidence" value="ECO:0007669"/>
    <property type="project" value="TreeGrafter"/>
</dbReference>
<dbReference type="Pfam" id="PF02558">
    <property type="entry name" value="ApbA"/>
    <property type="match status" value="1"/>
</dbReference>
<feature type="domain" description="Ketopantoate reductase N-terminal" evidence="5">
    <location>
        <begin position="103"/>
        <end position="274"/>
    </location>
</feature>
<dbReference type="InterPro" id="IPR013332">
    <property type="entry name" value="KPR_N"/>
</dbReference>
<feature type="region of interest" description="Disordered" evidence="4">
    <location>
        <begin position="63"/>
        <end position="95"/>
    </location>
</feature>
<evidence type="ECO:0000313" key="7">
    <source>
        <dbReference type="EMBL" id="ROT38462.1"/>
    </source>
</evidence>
<dbReference type="PANTHER" id="PTHR43765">
    <property type="entry name" value="2-DEHYDROPANTOATE 2-REDUCTASE-RELATED"/>
    <property type="match status" value="1"/>
</dbReference>
<dbReference type="InterPro" id="IPR050838">
    <property type="entry name" value="Ketopantoate_reductase"/>
</dbReference>
<dbReference type="STRING" id="1314773.A0A3N2PVE6"/>
<accession>A0A3N2PVE6</accession>
<dbReference type="GeneID" id="39580347"/>
<protein>
    <submittedName>
        <fullName evidence="7">6-phosphogluconate dehydrogenase C-terminal domain-like protein</fullName>
    </submittedName>
</protein>
<gene>
    <name evidence="7" type="ORF">SODALDRAFT_333043</name>
</gene>
<dbReference type="PANTHER" id="PTHR43765:SF2">
    <property type="entry name" value="2-DEHYDROPANTOATE 2-REDUCTASE"/>
    <property type="match status" value="1"/>
</dbReference>
<feature type="compositionally biased region" description="Polar residues" evidence="4">
    <location>
        <begin position="64"/>
        <end position="82"/>
    </location>
</feature>
<organism evidence="7 8">
    <name type="scientific">Sodiomyces alkalinus (strain CBS 110278 / VKM F-3762 / F11)</name>
    <name type="common">Alkaliphilic filamentous fungus</name>
    <dbReference type="NCBI Taxonomy" id="1314773"/>
    <lineage>
        <taxon>Eukaryota</taxon>
        <taxon>Fungi</taxon>
        <taxon>Dikarya</taxon>
        <taxon>Ascomycota</taxon>
        <taxon>Pezizomycotina</taxon>
        <taxon>Sordariomycetes</taxon>
        <taxon>Hypocreomycetidae</taxon>
        <taxon>Glomerellales</taxon>
        <taxon>Plectosphaerellaceae</taxon>
        <taxon>Sodiomyces</taxon>
    </lineage>
</organism>
<dbReference type="InterPro" id="IPR008927">
    <property type="entry name" value="6-PGluconate_DH-like_C_sf"/>
</dbReference>
<dbReference type="RefSeq" id="XP_028466268.1">
    <property type="nucleotide sequence ID" value="XM_028611869.1"/>
</dbReference>
<dbReference type="Gene3D" id="1.10.1040.10">
    <property type="entry name" value="N-(1-d-carboxylethyl)-l-norvaline Dehydrogenase, domain 2"/>
    <property type="match status" value="1"/>
</dbReference>
<dbReference type="Gene3D" id="3.40.50.720">
    <property type="entry name" value="NAD(P)-binding Rossmann-like Domain"/>
    <property type="match status" value="1"/>
</dbReference>
<evidence type="ECO:0000256" key="2">
    <source>
        <dbReference type="ARBA" id="ARBA00022857"/>
    </source>
</evidence>
<feature type="region of interest" description="Disordered" evidence="4">
    <location>
        <begin position="376"/>
        <end position="396"/>
    </location>
</feature>
<evidence type="ECO:0000256" key="3">
    <source>
        <dbReference type="ARBA" id="ARBA00023002"/>
    </source>
</evidence>
<keyword evidence="8" id="KW-1185">Reference proteome</keyword>
<dbReference type="SUPFAM" id="SSF48179">
    <property type="entry name" value="6-phosphogluconate dehydrogenase C-terminal domain-like"/>
    <property type="match status" value="1"/>
</dbReference>
<reference evidence="7 8" key="1">
    <citation type="journal article" date="2018" name="Mol. Ecol.">
        <title>The obligate alkalophilic soda-lake fungus Sodiomyces alkalinus has shifted to a protein diet.</title>
        <authorList>
            <person name="Grum-Grzhimaylo A.A."/>
            <person name="Falkoski D.L."/>
            <person name="van den Heuvel J."/>
            <person name="Valero-Jimenez C.A."/>
            <person name="Min B."/>
            <person name="Choi I.G."/>
            <person name="Lipzen A."/>
            <person name="Daum C.G."/>
            <person name="Aanen D.K."/>
            <person name="Tsang A."/>
            <person name="Henrissat B."/>
            <person name="Bilanenko E.N."/>
            <person name="de Vries R.P."/>
            <person name="van Kan J.A.L."/>
            <person name="Grigoriev I.V."/>
            <person name="Debets A.J.M."/>
        </authorList>
    </citation>
    <scope>NUCLEOTIDE SEQUENCE [LARGE SCALE GENOMIC DNA]</scope>
    <source>
        <strain evidence="7 8">F11</strain>
    </source>
</reference>
<evidence type="ECO:0000256" key="1">
    <source>
        <dbReference type="ARBA" id="ARBA00007870"/>
    </source>
</evidence>
<dbReference type="InterPro" id="IPR013328">
    <property type="entry name" value="6PGD_dom2"/>
</dbReference>
<sequence length="506" mass="55441">MAVSTPTLTLTLTAVPIANRIGQSLSIRLSSQRLFSSKAERMEQPPWLRNLLADVHPPPKLYAWTTSNLPQDTDSEKSNSSPRKPLQPAHVESCSDPERRRRIYILGIGNLGILFATSLAKLPDRPPITLVVHREELLRSWAAHPGLEIIRGSTTEKLADFNVEWWTDQKPTTGTATEVAQGSVIPTLLVTTKASVALPQVDRIRRYLGATSTVAFAQNGICKLWPPYGAVYTSSRFPPGAHPNFFACVTTHGVTSDGRFRSEHASVADVKAGPVLLNPSAEEDEDAAGIPAYLPTLLARAPGLHGKSVPTDDLWILQLEKLAVNCVVNPLTAVLRCKNGALFERPDGAVMQLIDKLLLEASAVFRQLIQSPSTDAILGKERREEGSSSSSSRSNSDEVVIDRDILLDRFSYPQLKRMVLEVGHKVRQNTSSMLQDVRAGKPTEIRDVNGWLLDTAAMLGRQADVRHHRTLVALVESRTIVDEESILDHFPSLRPSSADGPQAGSR</sequence>
<dbReference type="AlphaFoldDB" id="A0A3N2PVE6"/>
<proteinExistence type="inferred from homology"/>
<dbReference type="Proteomes" id="UP000272025">
    <property type="component" value="Unassembled WGS sequence"/>
</dbReference>
<comment type="similarity">
    <text evidence="1">Belongs to the ketopantoate reductase family.</text>
</comment>
<evidence type="ECO:0000256" key="4">
    <source>
        <dbReference type="SAM" id="MobiDB-lite"/>
    </source>
</evidence>
<dbReference type="GO" id="GO:0005739">
    <property type="term" value="C:mitochondrion"/>
    <property type="evidence" value="ECO:0007669"/>
    <property type="project" value="TreeGrafter"/>
</dbReference>
<feature type="domain" description="Ketopantoate reductase C-terminal" evidence="6">
    <location>
        <begin position="318"/>
        <end position="476"/>
    </location>
</feature>
<name>A0A3N2PVE6_SODAK</name>
<keyword evidence="2" id="KW-0521">NADP</keyword>
<evidence type="ECO:0000259" key="6">
    <source>
        <dbReference type="Pfam" id="PF08546"/>
    </source>
</evidence>
<dbReference type="EMBL" id="ML119055">
    <property type="protein sequence ID" value="ROT38462.1"/>
    <property type="molecule type" value="Genomic_DNA"/>
</dbReference>
<dbReference type="InterPro" id="IPR013752">
    <property type="entry name" value="KPA_reductase"/>
</dbReference>
<evidence type="ECO:0000313" key="8">
    <source>
        <dbReference type="Proteomes" id="UP000272025"/>
    </source>
</evidence>